<accession>A0ABT1QQ91</accession>
<dbReference type="PANTHER" id="PTHR46580:SF4">
    <property type="entry name" value="ATP_GTP-BINDING PROTEIN"/>
    <property type="match status" value="1"/>
</dbReference>
<proteinExistence type="predicted"/>
<evidence type="ECO:0000313" key="4">
    <source>
        <dbReference type="Proteomes" id="UP001165498"/>
    </source>
</evidence>
<dbReference type="Gene3D" id="2.130.10.130">
    <property type="entry name" value="Integrin alpha, N-terminal"/>
    <property type="match status" value="2"/>
</dbReference>
<evidence type="ECO:0000256" key="1">
    <source>
        <dbReference type="ARBA" id="ARBA00022729"/>
    </source>
</evidence>
<name>A0ABT1QQ91_9GAMM</name>
<dbReference type="InterPro" id="IPR013517">
    <property type="entry name" value="FG-GAP"/>
</dbReference>
<organism evidence="3 4">
    <name type="scientific">Tahibacter harae</name>
    <dbReference type="NCBI Taxonomy" id="2963937"/>
    <lineage>
        <taxon>Bacteria</taxon>
        <taxon>Pseudomonadati</taxon>
        <taxon>Pseudomonadota</taxon>
        <taxon>Gammaproteobacteria</taxon>
        <taxon>Lysobacterales</taxon>
        <taxon>Rhodanobacteraceae</taxon>
        <taxon>Tahibacter</taxon>
    </lineage>
</organism>
<keyword evidence="1 2" id="KW-0732">Signal</keyword>
<reference evidence="3" key="1">
    <citation type="submission" date="2022-07" db="EMBL/GenBank/DDBJ databases">
        <title>Tahibacter sp., a new gammaproteobacterium isolated from the silt sample collected at pig farm.</title>
        <authorList>
            <person name="Chen H."/>
        </authorList>
    </citation>
    <scope>NUCLEOTIDE SEQUENCE</scope>
    <source>
        <strain evidence="3">P2K</strain>
    </source>
</reference>
<evidence type="ECO:0000256" key="2">
    <source>
        <dbReference type="SAM" id="SignalP"/>
    </source>
</evidence>
<dbReference type="Proteomes" id="UP001165498">
    <property type="component" value="Unassembled WGS sequence"/>
</dbReference>
<dbReference type="PANTHER" id="PTHR46580">
    <property type="entry name" value="SENSOR KINASE-RELATED"/>
    <property type="match status" value="1"/>
</dbReference>
<comment type="caution">
    <text evidence="3">The sequence shown here is derived from an EMBL/GenBank/DDBJ whole genome shotgun (WGS) entry which is preliminary data.</text>
</comment>
<dbReference type="RefSeq" id="WP_255913211.1">
    <property type="nucleotide sequence ID" value="NZ_JANFQO010000005.1"/>
</dbReference>
<keyword evidence="4" id="KW-1185">Reference proteome</keyword>
<feature type="signal peptide" evidence="2">
    <location>
        <begin position="1"/>
        <end position="21"/>
    </location>
</feature>
<protein>
    <submittedName>
        <fullName evidence="3">VCBS repeat-containing protein</fullName>
    </submittedName>
</protein>
<dbReference type="InterPro" id="IPR028994">
    <property type="entry name" value="Integrin_alpha_N"/>
</dbReference>
<gene>
    <name evidence="3" type="ORF">NM961_07055</name>
</gene>
<dbReference type="SUPFAM" id="SSF69318">
    <property type="entry name" value="Integrin alpha N-terminal domain"/>
    <property type="match status" value="2"/>
</dbReference>
<sequence>MKKAAISIAAVAAVLLQSAAAAPVFSAQSYPLAPREHPARLLGGADLTSDGLADLVVLTDSGGVFVFARTAGGTFSGGSSVAHDAVFPYTMALADFNGDGRTDLVYAVATGLRVLLQGSGGFEPGVRIDLGTAAVPRLVEALLAGDFNNDGKPDIAAADNDEANSGTPANSVFFAAGLGGGAFDTARPRLPAPLWPRRLLGLDANGDGRGDILIGAASGAPAITRYDTASAVFVQHAFPSIGLESLAEAAPGDIDGDGKLDLALLIDGRNGSYLRLDRGNGSYAFTTQTTRLPPSAVSGLRLGDFDNDGKADLLLALQGGNAAAAILRGRGDFTFDAPQNLGAGFDAAGLARGDYNSDGRLDFALIDAAAGRLVVFLQQ</sequence>
<evidence type="ECO:0000313" key="3">
    <source>
        <dbReference type="EMBL" id="MCQ4164465.1"/>
    </source>
</evidence>
<feature type="chain" id="PRO_5045916448" evidence="2">
    <location>
        <begin position="22"/>
        <end position="379"/>
    </location>
</feature>
<dbReference type="Pfam" id="PF13517">
    <property type="entry name" value="FG-GAP_3"/>
    <property type="match status" value="2"/>
</dbReference>
<dbReference type="EMBL" id="JANFQO010000005">
    <property type="protein sequence ID" value="MCQ4164465.1"/>
    <property type="molecule type" value="Genomic_DNA"/>
</dbReference>